<dbReference type="InterPro" id="IPR050987">
    <property type="entry name" value="AtrR-like"/>
</dbReference>
<feature type="domain" description="Xylanolytic transcriptional activator regulatory" evidence="4">
    <location>
        <begin position="338"/>
        <end position="411"/>
    </location>
</feature>
<gene>
    <name evidence="5" type="ORF">IW261DRAFT_1484782</name>
</gene>
<dbReference type="InterPro" id="IPR007219">
    <property type="entry name" value="XnlR_reg_dom"/>
</dbReference>
<sequence length="736" mass="82889">MTDDYSIQTIPAKKRRLAGACDRCRKKKGDSATAPGNRCSNCVVFDEDCTHTDQIKKRGPKPMHSQESFSTASYTERQWSDISHAQKLERRVNQLEAMLKELKPDADLPEEIVGREISPEQLSIYSNPSRQPSEPSEVAEPEEDFSHPDLLENMKNLSLNQSKHFSERYFGPSSTFSLLTSALSMKKKFTGKDPTIQLRDYFNLQPWERATADAETPHYVYPDNDLIQSLVAIYFETIHPLIPVLHRPTFEKNVDEGLHLHDYNFGAALLLVLAVSSRYSDDPRVLAKPDSKLSSGWRFFEQVRVFKNALYTPACLYELQFAVLGAIYAIGTSIPQFSWTVTGIGLRSAIEIGLHRRKPEGHKLTVDDELKKRSFWALIIFDRLTSLYIGRPTMVQEEDFDLEPPVECDDEYWDIALDGQVQFRQPAGKPSKVSYFSASIRLSEIMSLVVRTLYSIKKGRDMLGLTEESWEQRIVADLDSSLNEWVDSIPDHLRWDPKRENRIFLYQSAGLYSIYYMTQILIHRPFLHTESPLSIPSLVICTNAARSCTRILEVHMSTMKIVTPHIIMGAFTSGAVFAMNIWSSKRAGHTAADTWNVAGRSINMFKAIASVEKKTPDDSTSPSTKYQEKATLSPTAPVWSSYNAVPRTTLLQRLSNPLAAYTATQLAASLPLGWTNGTYPAFPYSPQLPSLSMDSGLSGELGNSTINMWTDAPLSFGFSEWDTYVANMAPGTNGHP</sequence>
<evidence type="ECO:0000256" key="3">
    <source>
        <dbReference type="SAM" id="MobiDB-lite"/>
    </source>
</evidence>
<protein>
    <submittedName>
        <fullName evidence="5">Fungal-specific transcription factor domain-containing protein</fullName>
    </submittedName>
</protein>
<proteinExistence type="predicted"/>
<evidence type="ECO:0000256" key="2">
    <source>
        <dbReference type="ARBA" id="ARBA00023242"/>
    </source>
</evidence>
<keyword evidence="6" id="KW-1185">Reference proteome</keyword>
<feature type="compositionally biased region" description="Polar residues" evidence="3">
    <location>
        <begin position="120"/>
        <end position="131"/>
    </location>
</feature>
<keyword evidence="1" id="KW-0479">Metal-binding</keyword>
<name>A0AA39P610_9AGAR</name>
<organism evidence="5 6">
    <name type="scientific">Armillaria novae-zelandiae</name>
    <dbReference type="NCBI Taxonomy" id="153914"/>
    <lineage>
        <taxon>Eukaryota</taxon>
        <taxon>Fungi</taxon>
        <taxon>Dikarya</taxon>
        <taxon>Basidiomycota</taxon>
        <taxon>Agaricomycotina</taxon>
        <taxon>Agaricomycetes</taxon>
        <taxon>Agaricomycetidae</taxon>
        <taxon>Agaricales</taxon>
        <taxon>Marasmiineae</taxon>
        <taxon>Physalacriaceae</taxon>
        <taxon>Armillaria</taxon>
    </lineage>
</organism>
<evidence type="ECO:0000256" key="1">
    <source>
        <dbReference type="ARBA" id="ARBA00022723"/>
    </source>
</evidence>
<dbReference type="InterPro" id="IPR036864">
    <property type="entry name" value="Zn2-C6_fun-type_DNA-bd_sf"/>
</dbReference>
<dbReference type="Proteomes" id="UP001175227">
    <property type="component" value="Unassembled WGS sequence"/>
</dbReference>
<dbReference type="SMART" id="SM00906">
    <property type="entry name" value="Fungal_trans"/>
    <property type="match status" value="1"/>
</dbReference>
<feature type="region of interest" description="Disordered" evidence="3">
    <location>
        <begin position="117"/>
        <end position="145"/>
    </location>
</feature>
<dbReference type="SUPFAM" id="SSF57701">
    <property type="entry name" value="Zn2/Cys6 DNA-binding domain"/>
    <property type="match status" value="1"/>
</dbReference>
<dbReference type="PANTHER" id="PTHR46910">
    <property type="entry name" value="TRANSCRIPTION FACTOR PDR1"/>
    <property type="match status" value="1"/>
</dbReference>
<accession>A0AA39P610</accession>
<evidence type="ECO:0000313" key="5">
    <source>
        <dbReference type="EMBL" id="KAK0477965.1"/>
    </source>
</evidence>
<dbReference type="Pfam" id="PF04082">
    <property type="entry name" value="Fungal_trans"/>
    <property type="match status" value="1"/>
</dbReference>
<dbReference type="GO" id="GO:0000981">
    <property type="term" value="F:DNA-binding transcription factor activity, RNA polymerase II-specific"/>
    <property type="evidence" value="ECO:0007669"/>
    <property type="project" value="InterPro"/>
</dbReference>
<dbReference type="InterPro" id="IPR001138">
    <property type="entry name" value="Zn2Cys6_DnaBD"/>
</dbReference>
<dbReference type="GO" id="GO:0008270">
    <property type="term" value="F:zinc ion binding"/>
    <property type="evidence" value="ECO:0007669"/>
    <property type="project" value="InterPro"/>
</dbReference>
<dbReference type="AlphaFoldDB" id="A0AA39P610"/>
<dbReference type="CDD" id="cd12148">
    <property type="entry name" value="fungal_TF_MHR"/>
    <property type="match status" value="1"/>
</dbReference>
<dbReference type="CDD" id="cd00067">
    <property type="entry name" value="GAL4"/>
    <property type="match status" value="1"/>
</dbReference>
<dbReference type="GO" id="GO:0006351">
    <property type="term" value="P:DNA-templated transcription"/>
    <property type="evidence" value="ECO:0007669"/>
    <property type="project" value="InterPro"/>
</dbReference>
<reference evidence="5" key="1">
    <citation type="submission" date="2023-06" db="EMBL/GenBank/DDBJ databases">
        <authorList>
            <consortium name="Lawrence Berkeley National Laboratory"/>
            <person name="Ahrendt S."/>
            <person name="Sahu N."/>
            <person name="Indic B."/>
            <person name="Wong-Bajracharya J."/>
            <person name="Merenyi Z."/>
            <person name="Ke H.-M."/>
            <person name="Monk M."/>
            <person name="Kocsube S."/>
            <person name="Drula E."/>
            <person name="Lipzen A."/>
            <person name="Balint B."/>
            <person name="Henrissat B."/>
            <person name="Andreopoulos B."/>
            <person name="Martin F.M."/>
            <person name="Harder C.B."/>
            <person name="Rigling D."/>
            <person name="Ford K.L."/>
            <person name="Foster G.D."/>
            <person name="Pangilinan J."/>
            <person name="Papanicolaou A."/>
            <person name="Barry K."/>
            <person name="LaButti K."/>
            <person name="Viragh M."/>
            <person name="Koriabine M."/>
            <person name="Yan M."/>
            <person name="Riley R."/>
            <person name="Champramary S."/>
            <person name="Plett K.L."/>
            <person name="Tsai I.J."/>
            <person name="Slot J."/>
            <person name="Sipos G."/>
            <person name="Plett J."/>
            <person name="Nagy L.G."/>
            <person name="Grigoriev I.V."/>
        </authorList>
    </citation>
    <scope>NUCLEOTIDE SEQUENCE</scope>
    <source>
        <strain evidence="5">ICMP 16352</strain>
    </source>
</reference>
<dbReference type="GO" id="GO:0003677">
    <property type="term" value="F:DNA binding"/>
    <property type="evidence" value="ECO:0007669"/>
    <property type="project" value="InterPro"/>
</dbReference>
<evidence type="ECO:0000313" key="6">
    <source>
        <dbReference type="Proteomes" id="UP001175227"/>
    </source>
</evidence>
<dbReference type="PANTHER" id="PTHR46910:SF38">
    <property type="entry name" value="ZN(2)-C6 FUNGAL-TYPE DOMAIN-CONTAINING PROTEIN"/>
    <property type="match status" value="1"/>
</dbReference>
<evidence type="ECO:0000259" key="4">
    <source>
        <dbReference type="SMART" id="SM00906"/>
    </source>
</evidence>
<comment type="caution">
    <text evidence="5">The sequence shown here is derived from an EMBL/GenBank/DDBJ whole genome shotgun (WGS) entry which is preliminary data.</text>
</comment>
<dbReference type="EMBL" id="JAUEPR010000015">
    <property type="protein sequence ID" value="KAK0477965.1"/>
    <property type="molecule type" value="Genomic_DNA"/>
</dbReference>
<feature type="region of interest" description="Disordered" evidence="3">
    <location>
        <begin position="53"/>
        <end position="72"/>
    </location>
</feature>
<keyword evidence="2" id="KW-0539">Nucleus</keyword>
<dbReference type="Gene3D" id="4.10.240.10">
    <property type="entry name" value="Zn(2)-C6 fungal-type DNA-binding domain"/>
    <property type="match status" value="1"/>
</dbReference>